<sequence>MYCDSNLISTHLCACNYDHSSIPICPNVSPIKPMKIYRNLTHKSTCSCNYNPFNDETKDNEINDLGFALRKIAAMKCQMKKWQIKRLQLESETRSLKKRLKKFDVNVEEPLEEDPLLIHYRDENIRLEKNKEQLEDKINELEELVNEQESFKTDSSAGIQLIREKMHALRRDHKKLKKTIMEMKTKFLENDESSCVGVRQLCVKIRELTNELEEKKIIDKGEESAVEVDKLIEITNTHSKSYDDLQDEIVRIKEENQNLRRALETRKNDVDKSKDDEDASGKVEESSGPKRQIVFDSVIDNESTLEGKLMKCNELVVDLRGKLDEKDEIIQDLQKKMFDMIGKMKINDKKLFTEVDKSREELKNCEERVKEILKQLEQSSLDLKSHDMMKESQLTEIKNERDKLLNEVNELREVIDKNSQMNKILDEKDEALSDKEANNAVLRDKIDALLSQVVLRDEIDQLREQIKMIRNPEEQNSELVSMTSNIEEESIINEDEIDSEHEISSNDLDTSNEEMEALRHENEMHLNEKKELEKQLSEIQTKNHNCQDELNKCKNDNDKLNEMIITVRSELSDCNSEKEQLQLRISQLESSNDESKNNALSELKISKNELDQLSKKFDKAQKDNEDLTSERNILKDKVVEIQKQLSKENTDKDDLKKSIEKSMIELNLCQLDNGTLKTKNNQLKQDIDNCKKEINNGKLEYDKLKEELENTIKELELTHELINKNHDDKLSKSKDSEVDKSSKKPASNNITEDVALNKINDLNEELDALKSELTKCRDENAKLRNNLDESKQQQTQLNSDVENSKNEIAALKVHCEELKGENKLENDELKAEGERLRNENSNLKIDLFNMKKSNENLTSEIDTLKSNLSKCHSERDDLALELVKLKDEYNKNENELHGAATELKKSKEALDKSEHQAHSLELNLNALKDEKESLLKTLSSLRKEVDTLKRNAIVKDNELKESQATKHELIALKKELKKCREELDRCNRENGISEDGLNIAVEKIQTEKQHKDIENDCDELKKQLEESKINIDELKAEILTNNISMEEMDALKNTLGELRNDLEKCKMENDGFKSEVNKWQSDSIKSNTELEVKALEEKIDDLNHKVNEMKLHNNKLEEELRNKHGDMENKIMEYNKLKADNAKLKIENDKLLSKYDDEMTNEMKKFADDEVNNFEKEIERLKAENDEIKDELQTVRNKLNSSLRYNEGAMMIDADKSRDEALESEETSISLDVVKILMQKNNELANNLEKLNSDINKCENENKILKANVSELNKWQKIAENLQKQNDRLDKNLQAINQELTKAKHDAKNMSGRNDNLNTETLMESTQSKDVEQWQKKVKELTAEIERLNKEHVISTRIEDGQSSMQQLLDELDKCKKTVKNLREENNKMKSEFDKIQVDKNRLKPSIESRRPSQTSKERPDAPVHSDIPAMSNELTKTLGIIRIKMEKQSKGVQRMRKNIDNMLKQIWSESSEYTESEDTIVLDTMNPIIAEVLELSNDLSTNIFTTEKELMNLGRMWKAQWDENVKLQKLVENLGNAETIQTSELQDENVGRNIVSFDSESWLSIFILQSLTLTQLADLHDKICLLTTSLVCEDCTSKNPHDNTVSTSYNQLQHSYDALNRKIAALQRQIAEKQTEAEKKVLDMRQTLRREQAELIKISKAMNQEKKRNLKLHCIIDESSLSPNSCKTGTECGKNAELTVVYEDVIFPIINEKYFGMVDVFLTEDNLIAGNFSIKQSLPESAICHLYMLGDSMGEYVVPSGLDAEMTLCEMINEPIVLGSVLKVFGFDKDECPPKSGFYGNEGYKIPTENFPDSFTPNKYLFILELYTPDEPIITLHLTLNVQL</sequence>
<feature type="coiled-coil region" evidence="1">
    <location>
        <begin position="752"/>
        <end position="1198"/>
    </location>
</feature>
<dbReference type="Gene3D" id="6.10.250.3110">
    <property type="match status" value="2"/>
</dbReference>
<dbReference type="GO" id="GO:0030705">
    <property type="term" value="P:cytoskeleton-dependent intracellular transport"/>
    <property type="evidence" value="ECO:0007669"/>
    <property type="project" value="TreeGrafter"/>
</dbReference>
<feature type="region of interest" description="Disordered" evidence="2">
    <location>
        <begin position="1386"/>
        <end position="1428"/>
    </location>
</feature>
<evidence type="ECO:0000256" key="1">
    <source>
        <dbReference type="SAM" id="Coils"/>
    </source>
</evidence>
<dbReference type="Proteomes" id="UP001168972">
    <property type="component" value="Unassembled WGS sequence"/>
</dbReference>
<organism evidence="3 4">
    <name type="scientific">Microctonus hyperodae</name>
    <name type="common">Parasitoid wasp</name>
    <dbReference type="NCBI Taxonomy" id="165561"/>
    <lineage>
        <taxon>Eukaryota</taxon>
        <taxon>Metazoa</taxon>
        <taxon>Ecdysozoa</taxon>
        <taxon>Arthropoda</taxon>
        <taxon>Hexapoda</taxon>
        <taxon>Insecta</taxon>
        <taxon>Pterygota</taxon>
        <taxon>Neoptera</taxon>
        <taxon>Endopterygota</taxon>
        <taxon>Hymenoptera</taxon>
        <taxon>Apocrita</taxon>
        <taxon>Ichneumonoidea</taxon>
        <taxon>Braconidae</taxon>
        <taxon>Euphorinae</taxon>
        <taxon>Microctonus</taxon>
    </lineage>
</organism>
<evidence type="ECO:0000313" key="3">
    <source>
        <dbReference type="EMBL" id="KAK0182471.1"/>
    </source>
</evidence>
<dbReference type="PANTHER" id="PTHR18947">
    <property type="entry name" value="HOOK PROTEINS"/>
    <property type="match status" value="1"/>
</dbReference>
<keyword evidence="1" id="KW-0175">Coiled coil</keyword>
<dbReference type="GO" id="GO:0005815">
    <property type="term" value="C:microtubule organizing center"/>
    <property type="evidence" value="ECO:0007669"/>
    <property type="project" value="TreeGrafter"/>
</dbReference>
<evidence type="ECO:0000313" key="4">
    <source>
        <dbReference type="Proteomes" id="UP001168972"/>
    </source>
</evidence>
<dbReference type="EMBL" id="JAQQBR010000001">
    <property type="protein sequence ID" value="KAK0182471.1"/>
    <property type="molecule type" value="Genomic_DNA"/>
</dbReference>
<dbReference type="PANTHER" id="PTHR18947:SF39">
    <property type="entry name" value="PROTEIN HOOK"/>
    <property type="match status" value="1"/>
</dbReference>
<dbReference type="GO" id="GO:0005737">
    <property type="term" value="C:cytoplasm"/>
    <property type="evidence" value="ECO:0007669"/>
    <property type="project" value="TreeGrafter"/>
</dbReference>
<dbReference type="GO" id="GO:0031122">
    <property type="term" value="P:cytoplasmic microtubule organization"/>
    <property type="evidence" value="ECO:0007669"/>
    <property type="project" value="TreeGrafter"/>
</dbReference>
<proteinExistence type="predicted"/>
<keyword evidence="4" id="KW-1185">Reference proteome</keyword>
<dbReference type="SUPFAM" id="SSF57997">
    <property type="entry name" value="Tropomyosin"/>
    <property type="match status" value="1"/>
</dbReference>
<evidence type="ECO:0000256" key="2">
    <source>
        <dbReference type="SAM" id="MobiDB-lite"/>
    </source>
</evidence>
<accession>A0AA39L2J1</accession>
<name>A0AA39L2J1_MICHY</name>
<feature type="compositionally biased region" description="Basic and acidic residues" evidence="2">
    <location>
        <begin position="1386"/>
        <end position="1424"/>
    </location>
</feature>
<gene>
    <name evidence="3" type="ORF">PV327_000611</name>
</gene>
<comment type="caution">
    <text evidence="3">The sequence shown here is derived from an EMBL/GenBank/DDBJ whole genome shotgun (WGS) entry which is preliminary data.</text>
</comment>
<dbReference type="GO" id="GO:0008017">
    <property type="term" value="F:microtubule binding"/>
    <property type="evidence" value="ECO:0007669"/>
    <property type="project" value="TreeGrafter"/>
</dbReference>
<feature type="coiled-coil region" evidence="1">
    <location>
        <begin position="1610"/>
        <end position="1669"/>
    </location>
</feature>
<feature type="coiled-coil region" evidence="1">
    <location>
        <begin position="316"/>
        <end position="452"/>
    </location>
</feature>
<feature type="coiled-coil region" evidence="1">
    <location>
        <begin position="508"/>
        <end position="725"/>
    </location>
</feature>
<feature type="coiled-coil region" evidence="1">
    <location>
        <begin position="72"/>
        <end position="218"/>
    </location>
</feature>
<protein>
    <submittedName>
        <fullName evidence="3">Uncharacterized protein</fullName>
    </submittedName>
</protein>
<dbReference type="GO" id="GO:0051959">
    <property type="term" value="F:dynein light intermediate chain binding"/>
    <property type="evidence" value="ECO:0007669"/>
    <property type="project" value="TreeGrafter"/>
</dbReference>
<feature type="region of interest" description="Disordered" evidence="2">
    <location>
        <begin position="726"/>
        <end position="749"/>
    </location>
</feature>
<reference evidence="3" key="1">
    <citation type="journal article" date="2023" name="bioRxiv">
        <title>Scaffold-level genome assemblies of two parasitoid biocontrol wasps reveal the parthenogenesis mechanism and an associated novel virus.</title>
        <authorList>
            <person name="Inwood S."/>
            <person name="Skelly J."/>
            <person name="Guhlin J."/>
            <person name="Harrop T."/>
            <person name="Goldson S."/>
            <person name="Dearden P."/>
        </authorList>
    </citation>
    <scope>NUCLEOTIDE SEQUENCE</scope>
    <source>
        <strain evidence="3">Lincoln</strain>
        <tissue evidence="3">Whole body</tissue>
    </source>
</reference>
<reference evidence="3" key="2">
    <citation type="submission" date="2023-03" db="EMBL/GenBank/DDBJ databases">
        <authorList>
            <person name="Inwood S.N."/>
            <person name="Skelly J.G."/>
            <person name="Guhlin J."/>
            <person name="Harrop T.W.R."/>
            <person name="Goldson S.G."/>
            <person name="Dearden P.K."/>
        </authorList>
    </citation>
    <scope>NUCLEOTIDE SEQUENCE</scope>
    <source>
        <strain evidence="3">Lincoln</strain>
        <tissue evidence="3">Whole body</tissue>
    </source>
</reference>
<feature type="region of interest" description="Disordered" evidence="2">
    <location>
        <begin position="263"/>
        <end position="288"/>
    </location>
</feature>
<feature type="compositionally biased region" description="Basic and acidic residues" evidence="2">
    <location>
        <begin position="726"/>
        <end position="742"/>
    </location>
</feature>